<evidence type="ECO:0000313" key="3">
    <source>
        <dbReference type="Proteomes" id="UP000657421"/>
    </source>
</evidence>
<proteinExistence type="predicted"/>
<dbReference type="Gene3D" id="3.30.870.10">
    <property type="entry name" value="Endonuclease Chain A"/>
    <property type="match status" value="1"/>
</dbReference>
<comment type="caution">
    <text evidence="2">The sequence shown here is derived from an EMBL/GenBank/DDBJ whole genome shotgun (WGS) entry which is preliminary data.</text>
</comment>
<accession>A0ABR7NCJ9</accession>
<feature type="domain" description="Polyphosphate kinase C-terminal" evidence="1">
    <location>
        <begin position="38"/>
        <end position="121"/>
    </location>
</feature>
<organism evidence="2 3">
    <name type="scientific">Jingyaoa shaoxingensis</name>
    <dbReference type="NCBI Taxonomy" id="2763671"/>
    <lineage>
        <taxon>Bacteria</taxon>
        <taxon>Bacillati</taxon>
        <taxon>Bacillota</taxon>
        <taxon>Clostridia</taxon>
        <taxon>Lachnospirales</taxon>
        <taxon>Lachnospiraceae</taxon>
        <taxon>Jingyaoa</taxon>
    </lineage>
</organism>
<sequence>MKKTEEKYLMNRELSWLKFNDRVLDEAGNSRVPLAERLTFASIYRFGTKEREKIYIGSADFMTRNTIRRVEVAVPILDKQIRERLDHMFEMMMNDDEKGKKLTNKGIYKSRQLSEVKLNSQELFYAMAYSQAEKGVSDK</sequence>
<dbReference type="Pfam" id="PF13090">
    <property type="entry name" value="PP_kinase_C"/>
    <property type="match status" value="1"/>
</dbReference>
<dbReference type="PANTHER" id="PTHR30218:SF0">
    <property type="entry name" value="POLYPHOSPHATE KINASE"/>
    <property type="match status" value="1"/>
</dbReference>
<keyword evidence="3" id="KW-1185">Reference proteome</keyword>
<evidence type="ECO:0000313" key="2">
    <source>
        <dbReference type="EMBL" id="MBC8573567.1"/>
    </source>
</evidence>
<evidence type="ECO:0000259" key="1">
    <source>
        <dbReference type="Pfam" id="PF13090"/>
    </source>
</evidence>
<protein>
    <recommendedName>
        <fullName evidence="1">Polyphosphate kinase C-terminal domain-containing protein</fullName>
    </recommendedName>
</protein>
<dbReference type="RefSeq" id="WP_249308850.1">
    <property type="nucleotide sequence ID" value="NZ_JACRSZ010000010.1"/>
</dbReference>
<dbReference type="InterPro" id="IPR036832">
    <property type="entry name" value="PPK_N_dom_sf"/>
</dbReference>
<dbReference type="Proteomes" id="UP000657421">
    <property type="component" value="Unassembled WGS sequence"/>
</dbReference>
<dbReference type="InterPro" id="IPR025200">
    <property type="entry name" value="PPK_C_dom2"/>
</dbReference>
<gene>
    <name evidence="2" type="ORF">H8716_10805</name>
</gene>
<name>A0ABR7NCJ9_9FIRM</name>
<dbReference type="InterPro" id="IPR003414">
    <property type="entry name" value="PP_kinase"/>
</dbReference>
<dbReference type="EMBL" id="JACRSZ010000010">
    <property type="protein sequence ID" value="MBC8573567.1"/>
    <property type="molecule type" value="Genomic_DNA"/>
</dbReference>
<dbReference type="SUPFAM" id="SSF56024">
    <property type="entry name" value="Phospholipase D/nuclease"/>
    <property type="match status" value="1"/>
</dbReference>
<dbReference type="PANTHER" id="PTHR30218">
    <property type="entry name" value="POLYPHOSPHATE KINASE"/>
    <property type="match status" value="1"/>
</dbReference>
<reference evidence="2 3" key="1">
    <citation type="submission" date="2020-08" db="EMBL/GenBank/DDBJ databases">
        <title>Genome public.</title>
        <authorList>
            <person name="Liu C."/>
            <person name="Sun Q."/>
        </authorList>
    </citation>
    <scope>NUCLEOTIDE SEQUENCE [LARGE SCALE GENOMIC DNA]</scope>
    <source>
        <strain evidence="2 3">NSJ-46</strain>
    </source>
</reference>
<dbReference type="SUPFAM" id="SSF140356">
    <property type="entry name" value="PPK N-terminal domain-like"/>
    <property type="match status" value="1"/>
</dbReference>